<sequence>MSSLNRQNPLAKIPDWRDEVTLVPWSGLQILDFGFRQSDIEMRGMRFIERVMERPDIAAGLEERVLIPLSGDEDLDGPLLRAGRADDDEYSVSPVAAMDPFLERWLPVPVLRRKSVYGEGGEELYDPGPTAWALLRTVRLPVPDPETGHTHRVQLALDTALGAEKDGASYPAPDRSDALNSREFRFVSDPARMDWFLRRVETDAAGQQVDPQGWVSDLLDELFLAFKRAERPGRRITPETLPHRLEHWARYLAYLKVLDTAIRFPLLRLCNTIGEYDAATPIDVDLVLDIGNSRTCGILIEHIPGEARLDPARSYPLEIRDLSRPELSGAGLFESRVEFSEFCMIEETKLRRAHRSGGFIWPSPVRIGAEALRLVAGDEGTEVASGLSSPKRYLWDESAVLQDWRFHNHSDPNNLPRAARSAMRFLNAAGDVIAQVKLEERSKLRRPGRTSTDPAGRPRFSRSSLFGFMLSEIIAHALVQVNAPAGRARRPQSDLPRRLSRIILTLPTATSIQEQAIMRSRAKGAVDLIWSMQGLTGAESSVSRKPEVSEEWDEASCTQLVYLYSEITQKFDGHIERFLRLKGRERVQATGQPPEPSLRLACIDVGGGTTDMMVTTYFCRENRMLVPEQTFREGFRVAGDDLVERVIASIILPELQNAITAAGGRSAPNLMRELFAGDIGGQDQLLAQKRRQFGLRVLQPLALELIRACEQAGEFDTMTIALDAVLGLTPRPEDGSAADDTARGLPAALIDYLEAPARAAGAAGFRLAGTVLHCDRQKVDAITRETFQKALGNLAEVIDHLGVDIVLMTGRPSRLPALRTIFEEMLVVPPHRLILMNEYRTGRWYPFRDPVSQRIGDPKSTVAVGGMLIALSESRIPNFKVATGAFKMRSTAVFIGEMDASGQIPDDRVLFGGTDLGPQGRDAASSARVRMFTPIYLGFRQLPLPRWTTTPLYRLDLANAAAQRHKPPLVVTLERAEFDADPDDTRPDTALRREAAREAFEVSEIEDGDGQTVRRDQVVLKLHTLGAADDYWIDTGVFKF</sequence>
<dbReference type="OrthoDB" id="5437169at2"/>
<dbReference type="RefSeq" id="WP_136908074.1">
    <property type="nucleotide sequence ID" value="NZ_SWJZ01000066.1"/>
</dbReference>
<organism evidence="1 2">
    <name type="scientific">Rhodobacter capsulatus</name>
    <name type="common">Rhodopseudomonas capsulata</name>
    <dbReference type="NCBI Taxonomy" id="1061"/>
    <lineage>
        <taxon>Bacteria</taxon>
        <taxon>Pseudomonadati</taxon>
        <taxon>Pseudomonadota</taxon>
        <taxon>Alphaproteobacteria</taxon>
        <taxon>Rhodobacterales</taxon>
        <taxon>Rhodobacter group</taxon>
        <taxon>Rhodobacter</taxon>
    </lineage>
</organism>
<dbReference type="AlphaFoldDB" id="A0A4V5PPM7"/>
<name>A0A4V5PPM7_RHOCA</name>
<dbReference type="Proteomes" id="UP000310597">
    <property type="component" value="Unassembled WGS sequence"/>
</dbReference>
<proteinExistence type="predicted"/>
<dbReference type="Pfam" id="PF07520">
    <property type="entry name" value="SrfB"/>
    <property type="match status" value="1"/>
</dbReference>
<evidence type="ECO:0000313" key="2">
    <source>
        <dbReference type="Proteomes" id="UP000310597"/>
    </source>
</evidence>
<gene>
    <name evidence="1" type="ORF">FBT96_15130</name>
</gene>
<reference evidence="1 2" key="1">
    <citation type="submission" date="2019-04" db="EMBL/GenBank/DDBJ databases">
        <title>Draft Whole-Genome sequence of the purple photosynthetic bacterium Rhodobacter capsulatus SP108 with an indigenous class A beta-lactamase.</title>
        <authorList>
            <person name="Robertson S."/>
            <person name="Meyer T.E."/>
            <person name="Kyndt J.A."/>
        </authorList>
    </citation>
    <scope>NUCLEOTIDE SEQUENCE [LARGE SCALE GENOMIC DNA]</scope>
    <source>
        <strain evidence="1 2">SP108</strain>
    </source>
</reference>
<comment type="caution">
    <text evidence="1">The sequence shown here is derived from an EMBL/GenBank/DDBJ whole genome shotgun (WGS) entry which is preliminary data.</text>
</comment>
<accession>A0A4V5PPM7</accession>
<dbReference type="InterPro" id="IPR043129">
    <property type="entry name" value="ATPase_NBD"/>
</dbReference>
<evidence type="ECO:0000313" key="1">
    <source>
        <dbReference type="EMBL" id="TKD15801.1"/>
    </source>
</evidence>
<dbReference type="SUPFAM" id="SSF53067">
    <property type="entry name" value="Actin-like ATPase domain"/>
    <property type="match status" value="1"/>
</dbReference>
<dbReference type="InterPro" id="IPR009216">
    <property type="entry name" value="Virulence_factor_SrfB"/>
</dbReference>
<protein>
    <submittedName>
        <fullName evidence="1">Virulence factor SrfB</fullName>
    </submittedName>
</protein>
<dbReference type="EMBL" id="SWJZ01000066">
    <property type="protein sequence ID" value="TKD15801.1"/>
    <property type="molecule type" value="Genomic_DNA"/>
</dbReference>